<dbReference type="EnsemblMetazoa" id="PPA36336.1">
    <property type="protein sequence ID" value="PPA36336.1"/>
    <property type="gene ID" value="WBGene00274705"/>
</dbReference>
<proteinExistence type="predicted"/>
<protein>
    <submittedName>
        <fullName evidence="2">Uncharacterized protein</fullName>
    </submittedName>
</protein>
<keyword evidence="3" id="KW-1185">Reference proteome</keyword>
<feature type="compositionally biased region" description="Polar residues" evidence="1">
    <location>
        <begin position="131"/>
        <end position="141"/>
    </location>
</feature>
<dbReference type="AlphaFoldDB" id="A0A2A6CV47"/>
<accession>A0A8R1UN55</accession>
<dbReference type="Proteomes" id="UP000005239">
    <property type="component" value="Unassembled WGS sequence"/>
</dbReference>
<gene>
    <name evidence="2" type="primary">WBGene00274705</name>
</gene>
<sequence>MKTKRAVSQYRTRISILERCAVDKRMDRYTSIFYLLNPDNSCQTFFLDSGIFYTPYRPSYLLPVDVETMQFLPLLDIGEINFIQIAGVHENIIVLRFIEINGLDHVNVCLKIAHLPKEFLKAVAKLKTMGSEDNATRNTKNNRSRKELRDENKLLKEQLEEVTRKYRKLLMMAGREQM</sequence>
<reference evidence="3" key="1">
    <citation type="journal article" date="2008" name="Nat. Genet.">
        <title>The Pristionchus pacificus genome provides a unique perspective on nematode lifestyle and parasitism.</title>
        <authorList>
            <person name="Dieterich C."/>
            <person name="Clifton S.W."/>
            <person name="Schuster L.N."/>
            <person name="Chinwalla A."/>
            <person name="Delehaunty K."/>
            <person name="Dinkelacker I."/>
            <person name="Fulton L."/>
            <person name="Fulton R."/>
            <person name="Godfrey J."/>
            <person name="Minx P."/>
            <person name="Mitreva M."/>
            <person name="Roeseler W."/>
            <person name="Tian H."/>
            <person name="Witte H."/>
            <person name="Yang S.P."/>
            <person name="Wilson R.K."/>
            <person name="Sommer R.J."/>
        </authorList>
    </citation>
    <scope>NUCLEOTIDE SEQUENCE [LARGE SCALE GENOMIC DNA]</scope>
    <source>
        <strain evidence="3">PS312</strain>
    </source>
</reference>
<feature type="region of interest" description="Disordered" evidence="1">
    <location>
        <begin position="131"/>
        <end position="150"/>
    </location>
</feature>
<evidence type="ECO:0000313" key="2">
    <source>
        <dbReference type="EnsemblMetazoa" id="PPA36336.1"/>
    </source>
</evidence>
<reference evidence="2" key="2">
    <citation type="submission" date="2022-06" db="UniProtKB">
        <authorList>
            <consortium name="EnsemblMetazoa"/>
        </authorList>
    </citation>
    <scope>IDENTIFICATION</scope>
    <source>
        <strain evidence="2">PS312</strain>
    </source>
</reference>
<organism evidence="2 3">
    <name type="scientific">Pristionchus pacificus</name>
    <name type="common">Parasitic nematode worm</name>
    <dbReference type="NCBI Taxonomy" id="54126"/>
    <lineage>
        <taxon>Eukaryota</taxon>
        <taxon>Metazoa</taxon>
        <taxon>Ecdysozoa</taxon>
        <taxon>Nematoda</taxon>
        <taxon>Chromadorea</taxon>
        <taxon>Rhabditida</taxon>
        <taxon>Rhabditina</taxon>
        <taxon>Diplogasteromorpha</taxon>
        <taxon>Diplogasteroidea</taxon>
        <taxon>Neodiplogasteridae</taxon>
        <taxon>Pristionchus</taxon>
    </lineage>
</organism>
<evidence type="ECO:0000313" key="3">
    <source>
        <dbReference type="Proteomes" id="UP000005239"/>
    </source>
</evidence>
<name>A0A2A6CV47_PRIPA</name>
<accession>A0A2A6CV47</accession>
<evidence type="ECO:0000256" key="1">
    <source>
        <dbReference type="SAM" id="MobiDB-lite"/>
    </source>
</evidence>